<feature type="compositionally biased region" description="Basic and acidic residues" evidence="1">
    <location>
        <begin position="21"/>
        <end position="61"/>
    </location>
</feature>
<comment type="caution">
    <text evidence="3">The sequence shown here is derived from an EMBL/GenBank/DDBJ whole genome shotgun (WGS) entry which is preliminary data.</text>
</comment>
<feature type="compositionally biased region" description="Gly residues" evidence="1">
    <location>
        <begin position="69"/>
        <end position="79"/>
    </location>
</feature>
<organism evidence="3">
    <name type="scientific">Cladocopium goreaui</name>
    <dbReference type="NCBI Taxonomy" id="2562237"/>
    <lineage>
        <taxon>Eukaryota</taxon>
        <taxon>Sar</taxon>
        <taxon>Alveolata</taxon>
        <taxon>Dinophyceae</taxon>
        <taxon>Suessiales</taxon>
        <taxon>Symbiodiniaceae</taxon>
        <taxon>Cladocopium</taxon>
    </lineage>
</organism>
<dbReference type="CDD" id="cd06257">
    <property type="entry name" value="DnaJ"/>
    <property type="match status" value="1"/>
</dbReference>
<accession>A0A9P1DMI8</accession>
<dbReference type="EMBL" id="CAMXCT030005390">
    <property type="protein sequence ID" value="CAL4799538.1"/>
    <property type="molecule type" value="Genomic_DNA"/>
</dbReference>
<evidence type="ECO:0000313" key="4">
    <source>
        <dbReference type="EMBL" id="CAL1165601.1"/>
    </source>
</evidence>
<reference evidence="4" key="2">
    <citation type="submission" date="2024-04" db="EMBL/GenBank/DDBJ databases">
        <authorList>
            <person name="Chen Y."/>
            <person name="Shah S."/>
            <person name="Dougan E. K."/>
            <person name="Thang M."/>
            <person name="Chan C."/>
        </authorList>
    </citation>
    <scope>NUCLEOTIDE SEQUENCE [LARGE SCALE GENOMIC DNA]</scope>
</reference>
<dbReference type="InterPro" id="IPR052763">
    <property type="entry name" value="DnaJ_C4"/>
</dbReference>
<dbReference type="InterPro" id="IPR036869">
    <property type="entry name" value="J_dom_sf"/>
</dbReference>
<sequence length="368" mass="41143">MAFSSRLKVKPGEVEESFDSVTRRQDALEERRASEEARREAYEAEKARQATITRSKEEAARRAMRSMGNDGGAPMGFGQGYPAPRSQGGQGFTWKKGEQAQDSARKGLSFGGNLKPAPTDTRSSRPDHDACEQAISAMISRTYNGMKEGLQMLGLPDYPLSFAPGRELKLCGHHIREEINEMIHHWMTDEKENFYTSLAKIQSIVSKPILSQEELDLLDGKDDWQRTIGPDGQPQYTRRQDGVAHPAQQFPQAEDEDGDEEVIDIAPDGTRLNGRTQQAPGSLPKSSATSASASQAEATRKQDEEEDFYGLLRVSSSASLQEIRKKFRELVMTAHPEKGGDPKTFQKLNKAYSVLSDQKKRQEYDEKR</sequence>
<dbReference type="SUPFAM" id="SSF46565">
    <property type="entry name" value="Chaperone J-domain"/>
    <property type="match status" value="1"/>
</dbReference>
<reference evidence="3" key="1">
    <citation type="submission" date="2022-10" db="EMBL/GenBank/DDBJ databases">
        <authorList>
            <person name="Chen Y."/>
            <person name="Dougan E. K."/>
            <person name="Chan C."/>
            <person name="Rhodes N."/>
            <person name="Thang M."/>
        </authorList>
    </citation>
    <scope>NUCLEOTIDE SEQUENCE</scope>
</reference>
<dbReference type="InterPro" id="IPR001623">
    <property type="entry name" value="DnaJ_domain"/>
</dbReference>
<gene>
    <name evidence="3" type="ORF">C1SCF055_LOCUS37311</name>
</gene>
<dbReference type="InterPro" id="IPR018253">
    <property type="entry name" value="DnaJ_domain_CS"/>
</dbReference>
<feature type="region of interest" description="Disordered" evidence="1">
    <location>
        <begin position="1"/>
        <end position="128"/>
    </location>
</feature>
<dbReference type="PRINTS" id="PR00625">
    <property type="entry name" value="JDOMAIN"/>
</dbReference>
<dbReference type="EMBL" id="CAMXCT010005390">
    <property type="protein sequence ID" value="CAI4012226.1"/>
    <property type="molecule type" value="Genomic_DNA"/>
</dbReference>
<dbReference type="EMBL" id="CAMXCT020005390">
    <property type="protein sequence ID" value="CAL1165601.1"/>
    <property type="molecule type" value="Genomic_DNA"/>
</dbReference>
<evidence type="ECO:0000313" key="3">
    <source>
        <dbReference type="EMBL" id="CAI4012226.1"/>
    </source>
</evidence>
<dbReference type="PANTHER" id="PTHR44825">
    <property type="match status" value="1"/>
</dbReference>
<feature type="domain" description="J" evidence="2">
    <location>
        <begin position="307"/>
        <end position="368"/>
    </location>
</feature>
<keyword evidence="6" id="KW-1185">Reference proteome</keyword>
<dbReference type="PROSITE" id="PS50076">
    <property type="entry name" value="DNAJ_2"/>
    <property type="match status" value="1"/>
</dbReference>
<feature type="region of interest" description="Disordered" evidence="1">
    <location>
        <begin position="221"/>
        <end position="306"/>
    </location>
</feature>
<name>A0A9P1DMI8_9DINO</name>
<evidence type="ECO:0000256" key="1">
    <source>
        <dbReference type="SAM" id="MobiDB-lite"/>
    </source>
</evidence>
<evidence type="ECO:0000313" key="5">
    <source>
        <dbReference type="EMBL" id="CAL4799538.1"/>
    </source>
</evidence>
<evidence type="ECO:0000259" key="2">
    <source>
        <dbReference type="PROSITE" id="PS50076"/>
    </source>
</evidence>
<dbReference type="OrthoDB" id="442087at2759"/>
<dbReference type="Gene3D" id="1.10.287.110">
    <property type="entry name" value="DnaJ domain"/>
    <property type="match status" value="1"/>
</dbReference>
<evidence type="ECO:0000313" key="6">
    <source>
        <dbReference type="Proteomes" id="UP001152797"/>
    </source>
</evidence>
<dbReference type="AlphaFoldDB" id="A0A9P1DMI8"/>
<protein>
    <submittedName>
        <fullName evidence="5">DnAJ-like protein</fullName>
    </submittedName>
</protein>
<feature type="compositionally biased region" description="Acidic residues" evidence="1">
    <location>
        <begin position="253"/>
        <end position="263"/>
    </location>
</feature>
<dbReference type="PROSITE" id="PS00636">
    <property type="entry name" value="DNAJ_1"/>
    <property type="match status" value="1"/>
</dbReference>
<dbReference type="PANTHER" id="PTHR44825:SF1">
    <property type="entry name" value="DNAJ HOMOLOG SUBFAMILY C MEMBER 4"/>
    <property type="match status" value="1"/>
</dbReference>
<feature type="compositionally biased region" description="Low complexity" evidence="1">
    <location>
        <begin position="286"/>
        <end position="297"/>
    </location>
</feature>
<dbReference type="SMART" id="SM00271">
    <property type="entry name" value="DnaJ"/>
    <property type="match status" value="1"/>
</dbReference>
<dbReference type="Pfam" id="PF00226">
    <property type="entry name" value="DnaJ"/>
    <property type="match status" value="1"/>
</dbReference>
<dbReference type="Proteomes" id="UP001152797">
    <property type="component" value="Unassembled WGS sequence"/>
</dbReference>
<proteinExistence type="predicted"/>
<feature type="compositionally biased region" description="Basic and acidic residues" evidence="1">
    <location>
        <begin position="95"/>
        <end position="105"/>
    </location>
</feature>